<dbReference type="Pfam" id="PF18754">
    <property type="entry name" value="Nmad3"/>
    <property type="match status" value="1"/>
</dbReference>
<dbReference type="EMBL" id="AP028907">
    <property type="protein sequence ID" value="BES81549.1"/>
    <property type="molecule type" value="Genomic_DNA"/>
</dbReference>
<protein>
    <recommendedName>
        <fullName evidence="1">Nucleotide modification associated domain-containing protein</fullName>
    </recommendedName>
</protein>
<dbReference type="RefSeq" id="WP_338252722.1">
    <property type="nucleotide sequence ID" value="NZ_AP028907.1"/>
</dbReference>
<accession>A0ABM8IZH6</accession>
<keyword evidence="3" id="KW-1185">Reference proteome</keyword>
<dbReference type="Proteomes" id="UP001341135">
    <property type="component" value="Chromosome"/>
</dbReference>
<evidence type="ECO:0000259" key="1">
    <source>
        <dbReference type="Pfam" id="PF18754"/>
    </source>
</evidence>
<evidence type="ECO:0000313" key="3">
    <source>
        <dbReference type="Proteomes" id="UP001341135"/>
    </source>
</evidence>
<reference evidence="2 3" key="1">
    <citation type="submission" date="2023-09" db="EMBL/GenBank/DDBJ databases">
        <title>Pyrofollis japonicus gen. nov. sp. nov., a novel member of the family Pyrodictiaceae isolated from the Iheya North hydrothermal field.</title>
        <authorList>
            <person name="Miyazaki U."/>
            <person name="Sanari M."/>
            <person name="Tame A."/>
            <person name="Kitajima M."/>
            <person name="Okamoto A."/>
            <person name="Sawayama S."/>
            <person name="Miyazaki J."/>
            <person name="Takai K."/>
            <person name="Nakagawa S."/>
        </authorList>
    </citation>
    <scope>NUCLEOTIDE SEQUENCE [LARGE SCALE GENOMIC DNA]</scope>
    <source>
        <strain evidence="2 3">AV2</strain>
    </source>
</reference>
<sequence length="263" mass="29264">MTGRLLLLRVYLDTGSLPGGGYYSPLWPGVGCATLIPVPEAFAERAARHMDPASVVDPCTGRPLLDFLPVDRWWLLHNDPRLDLGFYTDYYAPRGRLPRSLASGDVVGFVAGLAVYPEGFWSRRRSLPEIRRALHLAAGEGRAAVYLAGFLEVEEVVDTARTGWGRLLARHPQLRSSPHYARHGDYPTAVIGRGYLVYPPAPLSEPRPWLARQPPSRLLARMLGEEAAWALARGNYRRSRLARLDAGELREVLEEEGYSARPA</sequence>
<organism evidence="2 3">
    <name type="scientific">Pyrodictium abyssi</name>
    <dbReference type="NCBI Taxonomy" id="54256"/>
    <lineage>
        <taxon>Archaea</taxon>
        <taxon>Thermoproteota</taxon>
        <taxon>Thermoprotei</taxon>
        <taxon>Desulfurococcales</taxon>
        <taxon>Pyrodictiaceae</taxon>
        <taxon>Pyrodictium</taxon>
    </lineage>
</organism>
<name>A0ABM8IZH6_9CREN</name>
<proteinExistence type="predicted"/>
<dbReference type="InterPro" id="IPR041135">
    <property type="entry name" value="Nmad3"/>
</dbReference>
<dbReference type="GeneID" id="89289135"/>
<evidence type="ECO:0000313" key="2">
    <source>
        <dbReference type="EMBL" id="BES81549.1"/>
    </source>
</evidence>
<feature type="domain" description="Nucleotide modification associated" evidence="1">
    <location>
        <begin position="4"/>
        <end position="176"/>
    </location>
</feature>
<gene>
    <name evidence="2" type="ORF">PABY_11160</name>
</gene>